<comment type="caution">
    <text evidence="3">The sequence shown here is derived from an EMBL/GenBank/DDBJ whole genome shotgun (WGS) entry which is preliminary data.</text>
</comment>
<dbReference type="GeneID" id="28854928"/>
<dbReference type="PANTHER" id="PTHR38048:SF1">
    <property type="entry name" value="HEMERYTHRIN-LIKE DOMAIN-CONTAINING PROTEIN"/>
    <property type="match status" value="1"/>
</dbReference>
<accession>A0A179GA07</accession>
<name>A0A179GA07_METCM</name>
<dbReference type="CDD" id="cd12108">
    <property type="entry name" value="Hr-like"/>
    <property type="match status" value="1"/>
</dbReference>
<dbReference type="STRING" id="1380566.A0A179GA07"/>
<sequence>MTGDKVAAKDATTPETKDLPPLTDHEFKIFNRLADRMEQFHNYFRQTWNLLWTAATTSRRPQNLTVKQFLNEAISFTSHLSAHHGIEEAHVFPLLATRMPEFDPKRGKLVKQHEQIHKGLEEFEAYVKKCHAGKEEFEMSVLKEKMEGWGGVLWEHLDEEVRMLGADRMRRVWSKDEMMRMPM</sequence>
<protein>
    <submittedName>
        <fullName evidence="3">Hemerythrin HHE cation binding domain-containing protein</fullName>
    </submittedName>
</protein>
<feature type="region of interest" description="Disordered" evidence="1">
    <location>
        <begin position="1"/>
        <end position="21"/>
    </location>
</feature>
<evidence type="ECO:0000259" key="2">
    <source>
        <dbReference type="Pfam" id="PF01814"/>
    </source>
</evidence>
<proteinExistence type="predicted"/>
<dbReference type="Gene3D" id="1.20.120.520">
    <property type="entry name" value="nmb1532 protein domain like"/>
    <property type="match status" value="1"/>
</dbReference>
<dbReference type="Proteomes" id="UP000078397">
    <property type="component" value="Unassembled WGS sequence"/>
</dbReference>
<dbReference type="KEGG" id="pchm:VFPPC_13157"/>
<dbReference type="PANTHER" id="PTHR38048">
    <property type="entry name" value="EXPRESSED PROTEIN"/>
    <property type="match status" value="1"/>
</dbReference>
<organism evidence="3 4">
    <name type="scientific">Pochonia chlamydosporia 170</name>
    <dbReference type="NCBI Taxonomy" id="1380566"/>
    <lineage>
        <taxon>Eukaryota</taxon>
        <taxon>Fungi</taxon>
        <taxon>Dikarya</taxon>
        <taxon>Ascomycota</taxon>
        <taxon>Pezizomycotina</taxon>
        <taxon>Sordariomycetes</taxon>
        <taxon>Hypocreomycetidae</taxon>
        <taxon>Hypocreales</taxon>
        <taxon>Clavicipitaceae</taxon>
        <taxon>Pochonia</taxon>
    </lineage>
</organism>
<gene>
    <name evidence="3" type="ORF">VFPPC_13157</name>
</gene>
<dbReference type="Pfam" id="PF01814">
    <property type="entry name" value="Hemerythrin"/>
    <property type="match status" value="1"/>
</dbReference>
<keyword evidence="4" id="KW-1185">Reference proteome</keyword>
<feature type="domain" description="Hemerythrin-like" evidence="2">
    <location>
        <begin position="34"/>
        <end position="160"/>
    </location>
</feature>
<dbReference type="InterPro" id="IPR053206">
    <property type="entry name" value="Dimeric_xanthone_biosynth"/>
</dbReference>
<dbReference type="AlphaFoldDB" id="A0A179GA07"/>
<dbReference type="InterPro" id="IPR012312">
    <property type="entry name" value="Hemerythrin-like"/>
</dbReference>
<reference evidence="3 4" key="1">
    <citation type="journal article" date="2016" name="PLoS Pathog.">
        <title>Biosynthesis of antibiotic leucinostatins in bio-control fungus Purpureocillium lilacinum and their inhibition on phytophthora revealed by genome mining.</title>
        <authorList>
            <person name="Wang G."/>
            <person name="Liu Z."/>
            <person name="Lin R."/>
            <person name="Li E."/>
            <person name="Mao Z."/>
            <person name="Ling J."/>
            <person name="Yang Y."/>
            <person name="Yin W.B."/>
            <person name="Xie B."/>
        </authorList>
    </citation>
    <scope>NUCLEOTIDE SEQUENCE [LARGE SCALE GENOMIC DNA]</scope>
    <source>
        <strain evidence="3">170</strain>
    </source>
</reference>
<evidence type="ECO:0000313" key="3">
    <source>
        <dbReference type="EMBL" id="OAQ74251.1"/>
    </source>
</evidence>
<dbReference type="RefSeq" id="XP_018150334.1">
    <property type="nucleotide sequence ID" value="XM_018290934.1"/>
</dbReference>
<dbReference type="OrthoDB" id="10044044at2759"/>
<evidence type="ECO:0000313" key="4">
    <source>
        <dbReference type="Proteomes" id="UP000078397"/>
    </source>
</evidence>
<dbReference type="EMBL" id="LSBJ02000001">
    <property type="protein sequence ID" value="OAQ74251.1"/>
    <property type="molecule type" value="Genomic_DNA"/>
</dbReference>
<evidence type="ECO:0000256" key="1">
    <source>
        <dbReference type="SAM" id="MobiDB-lite"/>
    </source>
</evidence>